<dbReference type="AlphaFoldDB" id="A0A9Q0TA43"/>
<organism evidence="1 2">
    <name type="scientific">Salix purpurea</name>
    <name type="common">Purple osier willow</name>
    <dbReference type="NCBI Taxonomy" id="77065"/>
    <lineage>
        <taxon>Eukaryota</taxon>
        <taxon>Viridiplantae</taxon>
        <taxon>Streptophyta</taxon>
        <taxon>Embryophyta</taxon>
        <taxon>Tracheophyta</taxon>
        <taxon>Spermatophyta</taxon>
        <taxon>Magnoliopsida</taxon>
        <taxon>eudicotyledons</taxon>
        <taxon>Gunneridae</taxon>
        <taxon>Pentapetalae</taxon>
        <taxon>rosids</taxon>
        <taxon>fabids</taxon>
        <taxon>Malpighiales</taxon>
        <taxon>Salicaceae</taxon>
        <taxon>Saliceae</taxon>
        <taxon>Salix</taxon>
    </lineage>
</organism>
<gene>
    <name evidence="1" type="ORF">OIU79_010833</name>
</gene>
<sequence length="37" mass="4144">MNICGVFLDPTSNKENFIDANPAISFAPCTYFYNIVL</sequence>
<proteinExistence type="predicted"/>
<accession>A0A9Q0TA43</accession>
<keyword evidence="2" id="KW-1185">Reference proteome</keyword>
<dbReference type="Proteomes" id="UP001151532">
    <property type="component" value="Chromosome 3"/>
</dbReference>
<comment type="caution">
    <text evidence="1">The sequence shown here is derived from an EMBL/GenBank/DDBJ whole genome shotgun (WGS) entry which is preliminary data.</text>
</comment>
<evidence type="ECO:0000313" key="1">
    <source>
        <dbReference type="EMBL" id="KAJ6706263.1"/>
    </source>
</evidence>
<protein>
    <submittedName>
        <fullName evidence="1">Uncharacterized protein</fullName>
    </submittedName>
</protein>
<reference evidence="1" key="1">
    <citation type="submission" date="2022-11" db="EMBL/GenBank/DDBJ databases">
        <authorList>
            <person name="Hyden B.L."/>
            <person name="Feng K."/>
            <person name="Yates T."/>
            <person name="Jawdy S."/>
            <person name="Smart L.B."/>
            <person name="Muchero W."/>
        </authorList>
    </citation>
    <scope>NUCLEOTIDE SEQUENCE</scope>
    <source>
        <tissue evidence="1">Shoot tip</tissue>
    </source>
</reference>
<evidence type="ECO:0000313" key="2">
    <source>
        <dbReference type="Proteomes" id="UP001151532"/>
    </source>
</evidence>
<name>A0A9Q0TA43_SALPP</name>
<dbReference type="EMBL" id="JAPFFK010000016">
    <property type="protein sequence ID" value="KAJ6706263.1"/>
    <property type="molecule type" value="Genomic_DNA"/>
</dbReference>
<reference evidence="1" key="2">
    <citation type="journal article" date="2023" name="Int. J. Mol. Sci.">
        <title>De Novo Assembly and Annotation of 11 Diverse Shrub Willow (Salix) Genomes Reveals Novel Gene Organization in Sex-Linked Regions.</title>
        <authorList>
            <person name="Hyden B."/>
            <person name="Feng K."/>
            <person name="Yates T.B."/>
            <person name="Jawdy S."/>
            <person name="Cereghino C."/>
            <person name="Smart L.B."/>
            <person name="Muchero W."/>
        </authorList>
    </citation>
    <scope>NUCLEOTIDE SEQUENCE</scope>
    <source>
        <tissue evidence="1">Shoot tip</tissue>
    </source>
</reference>